<dbReference type="PANTHER" id="PTHR43527:SF2">
    <property type="entry name" value="4-DIPHOSPHOCYTIDYL-2-C-METHYL-D-ERYTHRITOL KINASE, CHLOROPLASTIC"/>
    <property type="match status" value="1"/>
</dbReference>
<evidence type="ECO:0000256" key="1">
    <source>
        <dbReference type="ARBA" id="ARBA00022741"/>
    </source>
</evidence>
<dbReference type="GO" id="GO:0050515">
    <property type="term" value="F:4-(cytidine 5'-diphospho)-2-C-methyl-D-erythritol kinase activity"/>
    <property type="evidence" value="ECO:0007669"/>
    <property type="project" value="TreeGrafter"/>
</dbReference>
<proteinExistence type="predicted"/>
<reference evidence="2 3" key="1">
    <citation type="journal article" date="2021" name="Nat. Plants">
        <title>The Taxus genome provides insights into paclitaxel biosynthesis.</title>
        <authorList>
            <person name="Xiong X."/>
            <person name="Gou J."/>
            <person name="Liao Q."/>
            <person name="Li Y."/>
            <person name="Zhou Q."/>
            <person name="Bi G."/>
            <person name="Li C."/>
            <person name="Du R."/>
            <person name="Wang X."/>
            <person name="Sun T."/>
            <person name="Guo L."/>
            <person name="Liang H."/>
            <person name="Lu P."/>
            <person name="Wu Y."/>
            <person name="Zhang Z."/>
            <person name="Ro D.K."/>
            <person name="Shang Y."/>
            <person name="Huang S."/>
            <person name="Yan J."/>
        </authorList>
    </citation>
    <scope>NUCLEOTIDE SEQUENCE [LARGE SCALE GENOMIC DNA]</scope>
    <source>
        <strain evidence="2">Ta-2019</strain>
    </source>
</reference>
<keyword evidence="3" id="KW-1185">Reference proteome</keyword>
<keyword evidence="1" id="KW-0547">Nucleotide-binding</keyword>
<name>A0AA38CL32_TAXCH</name>
<gene>
    <name evidence="2" type="ORF">KI387_031314</name>
</gene>
<dbReference type="Proteomes" id="UP000824469">
    <property type="component" value="Unassembled WGS sequence"/>
</dbReference>
<dbReference type="PANTHER" id="PTHR43527">
    <property type="entry name" value="4-DIPHOSPHOCYTIDYL-2-C-METHYL-D-ERYTHRITOL KINASE, CHLOROPLASTIC"/>
    <property type="match status" value="1"/>
</dbReference>
<dbReference type="GO" id="GO:0009507">
    <property type="term" value="C:chloroplast"/>
    <property type="evidence" value="ECO:0007669"/>
    <property type="project" value="TreeGrafter"/>
</dbReference>
<comment type="caution">
    <text evidence="2">The sequence shown here is derived from an EMBL/GenBank/DDBJ whole genome shotgun (WGS) entry which is preliminary data.</text>
</comment>
<accession>A0AA38CL32</accession>
<feature type="non-terminal residue" evidence="2">
    <location>
        <position position="64"/>
    </location>
</feature>
<dbReference type="GO" id="GO:0000166">
    <property type="term" value="F:nucleotide binding"/>
    <property type="evidence" value="ECO:0007669"/>
    <property type="project" value="UniProtKB-KW"/>
</dbReference>
<organism evidence="2 3">
    <name type="scientific">Taxus chinensis</name>
    <name type="common">Chinese yew</name>
    <name type="synonym">Taxus wallichiana var. chinensis</name>
    <dbReference type="NCBI Taxonomy" id="29808"/>
    <lineage>
        <taxon>Eukaryota</taxon>
        <taxon>Viridiplantae</taxon>
        <taxon>Streptophyta</taxon>
        <taxon>Embryophyta</taxon>
        <taxon>Tracheophyta</taxon>
        <taxon>Spermatophyta</taxon>
        <taxon>Pinopsida</taxon>
        <taxon>Pinidae</taxon>
        <taxon>Conifers II</taxon>
        <taxon>Cupressales</taxon>
        <taxon>Taxaceae</taxon>
        <taxon>Taxus</taxon>
    </lineage>
</organism>
<protein>
    <submittedName>
        <fullName evidence="2">Uncharacterized protein</fullName>
    </submittedName>
</protein>
<sequence length="64" mass="7118">VVQDIPPPVPLDTPMVLMKPVQECSTAEVYKRFQLDKASSVDPLHLLEEISKNGISQNLCINDL</sequence>
<dbReference type="AlphaFoldDB" id="A0AA38CL32"/>
<evidence type="ECO:0000313" key="2">
    <source>
        <dbReference type="EMBL" id="KAH9299632.1"/>
    </source>
</evidence>
<evidence type="ECO:0000313" key="3">
    <source>
        <dbReference type="Proteomes" id="UP000824469"/>
    </source>
</evidence>
<dbReference type="EMBL" id="JAHRHJ020000010">
    <property type="protein sequence ID" value="KAH9299632.1"/>
    <property type="molecule type" value="Genomic_DNA"/>
</dbReference>
<feature type="non-terminal residue" evidence="2">
    <location>
        <position position="1"/>
    </location>
</feature>